<dbReference type="InterPro" id="IPR006059">
    <property type="entry name" value="SBP"/>
</dbReference>
<dbReference type="Proteomes" id="UP001055437">
    <property type="component" value="Chromosome"/>
</dbReference>
<organism evidence="3 5">
    <name type="scientific">Clostridium septicum</name>
    <dbReference type="NCBI Taxonomy" id="1504"/>
    <lineage>
        <taxon>Bacteria</taxon>
        <taxon>Bacillati</taxon>
        <taxon>Bacillota</taxon>
        <taxon>Clostridia</taxon>
        <taxon>Eubacteriales</taxon>
        <taxon>Clostridiaceae</taxon>
        <taxon>Clostridium</taxon>
    </lineage>
</organism>
<dbReference type="Gene3D" id="3.40.190.10">
    <property type="entry name" value="Periplasmic binding protein-like II"/>
    <property type="match status" value="1"/>
</dbReference>
<evidence type="ECO:0000313" key="6">
    <source>
        <dbReference type="Proteomes" id="UP001055437"/>
    </source>
</evidence>
<dbReference type="EMBL" id="CP023671">
    <property type="protein sequence ID" value="AYE33957.1"/>
    <property type="molecule type" value="Genomic_DNA"/>
</dbReference>
<protein>
    <submittedName>
        <fullName evidence="3">ABC transporter substrate-binding protein</fullName>
    </submittedName>
</protein>
<dbReference type="KEGG" id="csep:CP523_05440"/>
<dbReference type="RefSeq" id="WP_066677960.1">
    <property type="nucleotide sequence ID" value="NZ_CABMIZ010000034.1"/>
</dbReference>
<evidence type="ECO:0000313" key="4">
    <source>
        <dbReference type="EMBL" id="USS00521.1"/>
    </source>
</evidence>
<dbReference type="AlphaFoldDB" id="A0A9N7PKE7"/>
<sequence length="482" mass="54633">MKRVKKLLALVTCGVLATSLALTGCGNSSTSDKKDGETVNLTWYTIGQEPKDLSLVEDEINKYLKDKINATIDMKFADFGDYDQKLSVVINSGEAFDLAFTCSWAGNYVGNARKGAFLELDSYLDTTGKDMKNEIDERFWNGAKVEGKTYAVPNQKELGVQPMWVFTKELVDKYNIPYQDIKDLEDLEPWLKLIKEKEPDVVPLYIDKNLSPPQYFDMFSEPFGIEYADESLTVKNIFDTDKFKSTLKTLRKYYELGYINTDGAIAKYDKTVKRFVTKADGQPYAEGLWAKDVGYPLVATPIMDTYITSASTTGSMIAVSKNSKNPEKAVEFLNLLNTDEKLRNLVNYGVEGTHYEKVGDKQVKLLPRSIDYSVAYFSVGNLFKTDVLDTEPTSKWEEFEEFNKNSKVSPALGFKFNPEPVSTQIAGISNAYQEFRALIFSGSVDIDEYIDKLNTKLKEQGMDDVIKEMQKQVDEWKKENNK</sequence>
<feature type="domain" description="DUF3502" evidence="2">
    <location>
        <begin position="410"/>
        <end position="478"/>
    </location>
</feature>
<dbReference type="PANTHER" id="PTHR43649:SF17">
    <property type="entry name" value="ABC TRANSPORTER SOLUTE BINDING PROTEIN-SUGAR TRANSPORT"/>
    <property type="match status" value="1"/>
</dbReference>
<name>A0A9N7PKE7_CLOSE</name>
<dbReference type="EMBL" id="CP099799">
    <property type="protein sequence ID" value="USS00521.1"/>
    <property type="molecule type" value="Genomic_DNA"/>
</dbReference>
<evidence type="ECO:0000313" key="3">
    <source>
        <dbReference type="EMBL" id="AYE33957.1"/>
    </source>
</evidence>
<reference evidence="3 5" key="1">
    <citation type="submission" date="2017-09" db="EMBL/GenBank/DDBJ databases">
        <authorList>
            <person name="Thomas P."/>
            <person name="Seyboldt C."/>
        </authorList>
    </citation>
    <scope>NUCLEOTIDE SEQUENCE [LARGE SCALE GENOMIC DNA]</scope>
    <source>
        <strain evidence="3 5">DSM 7534</strain>
    </source>
</reference>
<dbReference type="Pfam" id="PF01547">
    <property type="entry name" value="SBP_bac_1"/>
    <property type="match status" value="1"/>
</dbReference>
<keyword evidence="6" id="KW-1185">Reference proteome</keyword>
<dbReference type="PROSITE" id="PS51257">
    <property type="entry name" value="PROKAR_LIPOPROTEIN"/>
    <property type="match status" value="1"/>
</dbReference>
<feature type="signal peptide" evidence="1">
    <location>
        <begin position="1"/>
        <end position="23"/>
    </location>
</feature>
<proteinExistence type="predicted"/>
<reference evidence="4" key="2">
    <citation type="submission" date="2022-06" db="EMBL/GenBank/DDBJ databases">
        <authorList>
            <person name="Holder M.E."/>
            <person name="Ajami N.J."/>
            <person name="Petrosino J.F."/>
        </authorList>
    </citation>
    <scope>NUCLEOTIDE SEQUENCE</scope>
    <source>
        <strain evidence="4">RMA 8861</strain>
    </source>
</reference>
<dbReference type="InterPro" id="IPR050490">
    <property type="entry name" value="Bact_solute-bd_prot1"/>
</dbReference>
<dbReference type="GeneID" id="303560122"/>
<accession>A0A9N7PKE7</accession>
<gene>
    <name evidence="3" type="ORF">CP523_05440</name>
    <name evidence="4" type="ORF">NH397_13685</name>
</gene>
<evidence type="ECO:0000313" key="5">
    <source>
        <dbReference type="Proteomes" id="UP000280586"/>
    </source>
</evidence>
<feature type="chain" id="PRO_5040255087" evidence="1">
    <location>
        <begin position="24"/>
        <end position="482"/>
    </location>
</feature>
<dbReference type="Pfam" id="PF12010">
    <property type="entry name" value="DUF3502"/>
    <property type="match status" value="1"/>
</dbReference>
<dbReference type="InterPro" id="IPR022627">
    <property type="entry name" value="DUF3502"/>
</dbReference>
<evidence type="ECO:0000256" key="1">
    <source>
        <dbReference type="SAM" id="SignalP"/>
    </source>
</evidence>
<dbReference type="PANTHER" id="PTHR43649">
    <property type="entry name" value="ARABINOSE-BINDING PROTEIN-RELATED"/>
    <property type="match status" value="1"/>
</dbReference>
<dbReference type="Proteomes" id="UP000280586">
    <property type="component" value="Chromosome"/>
</dbReference>
<dbReference type="OrthoDB" id="2636783at2"/>
<dbReference type="SUPFAM" id="SSF53850">
    <property type="entry name" value="Periplasmic binding protein-like II"/>
    <property type="match status" value="1"/>
</dbReference>
<evidence type="ECO:0000259" key="2">
    <source>
        <dbReference type="Pfam" id="PF12010"/>
    </source>
</evidence>
<keyword evidence="1" id="KW-0732">Signal</keyword>